<proteinExistence type="inferred from homology"/>
<evidence type="ECO:0000256" key="2">
    <source>
        <dbReference type="ARBA" id="ARBA00022670"/>
    </source>
</evidence>
<keyword evidence="4" id="KW-0843">Virulence</keyword>
<organism evidence="5 6">
    <name type="scientific">Porphyromonas levii</name>
    <dbReference type="NCBI Taxonomy" id="28114"/>
    <lineage>
        <taxon>Bacteria</taxon>
        <taxon>Pseudomonadati</taxon>
        <taxon>Bacteroidota</taxon>
        <taxon>Bacteroidia</taxon>
        <taxon>Bacteroidales</taxon>
        <taxon>Porphyromonadaceae</taxon>
        <taxon>Porphyromonas</taxon>
    </lineage>
</organism>
<dbReference type="InterPro" id="IPR013783">
    <property type="entry name" value="Ig-like_fold"/>
</dbReference>
<name>A0A4Y8WMV9_9PORP</name>
<keyword evidence="6" id="KW-1185">Reference proteome</keyword>
<keyword evidence="3" id="KW-0788">Thiol protease</keyword>
<sequence length="151" mass="16892">MKRTYLSIRSLLSSGVATLIGWLGLSGCDRSDINNGMCMYGTPTVKYQFKVKVTDQVGRPVEGLLVGILQDDEREHTDSDGRATIDGRYNGKYKDHEVTFVVKDVDGAKNGFVTDLTQKEKITTADFTKRNIDSWDNGTVQKSTHLKVERK</sequence>
<evidence type="ECO:0000313" key="6">
    <source>
        <dbReference type="Proteomes" id="UP000297225"/>
    </source>
</evidence>
<evidence type="ECO:0000256" key="1">
    <source>
        <dbReference type="ARBA" id="ARBA00006067"/>
    </source>
</evidence>
<accession>A0A4Y8WMV9</accession>
<evidence type="ECO:0008006" key="7">
    <source>
        <dbReference type="Google" id="ProtNLM"/>
    </source>
</evidence>
<dbReference type="Proteomes" id="UP000297225">
    <property type="component" value="Unassembled WGS sequence"/>
</dbReference>
<evidence type="ECO:0000256" key="4">
    <source>
        <dbReference type="ARBA" id="ARBA00023026"/>
    </source>
</evidence>
<dbReference type="Gene3D" id="2.60.40.10">
    <property type="entry name" value="Immunoglobulins"/>
    <property type="match status" value="1"/>
</dbReference>
<dbReference type="OrthoDB" id="1014359at2"/>
<keyword evidence="2" id="KW-0645">Protease</keyword>
<dbReference type="GO" id="GO:0008234">
    <property type="term" value="F:cysteine-type peptidase activity"/>
    <property type="evidence" value="ECO:0007669"/>
    <property type="project" value="UniProtKB-KW"/>
</dbReference>
<comment type="similarity">
    <text evidence="1">Belongs to the peptidase C25 family.</text>
</comment>
<protein>
    <recommendedName>
        <fullName evidence="7">Carboxypeptidase regulatory-like domain-containing protein</fullName>
    </recommendedName>
</protein>
<dbReference type="PROSITE" id="PS51257">
    <property type="entry name" value="PROKAR_LIPOPROTEIN"/>
    <property type="match status" value="1"/>
</dbReference>
<dbReference type="GO" id="GO:0006508">
    <property type="term" value="P:proteolysis"/>
    <property type="evidence" value="ECO:0007669"/>
    <property type="project" value="UniProtKB-KW"/>
</dbReference>
<gene>
    <name evidence="5" type="ORF">E4P47_07375</name>
</gene>
<dbReference type="InterPro" id="IPR026403">
    <property type="entry name" value="Lipo_with_rSAM"/>
</dbReference>
<evidence type="ECO:0000256" key="3">
    <source>
        <dbReference type="ARBA" id="ARBA00022807"/>
    </source>
</evidence>
<dbReference type="EMBL" id="SPNC01000119">
    <property type="protein sequence ID" value="TFH94458.1"/>
    <property type="molecule type" value="Genomic_DNA"/>
</dbReference>
<evidence type="ECO:0000313" key="5">
    <source>
        <dbReference type="EMBL" id="TFH94458.1"/>
    </source>
</evidence>
<dbReference type="RefSeq" id="WP_134849816.1">
    <property type="nucleotide sequence ID" value="NZ_CP197400.1"/>
</dbReference>
<keyword evidence="3" id="KW-0378">Hydrolase</keyword>
<reference evidence="5 6" key="1">
    <citation type="submission" date="2019-03" db="EMBL/GenBank/DDBJ databases">
        <title>Porphyromonas levii Isolated from the Uterus of Dairy Cows.</title>
        <authorList>
            <person name="Francis A.M."/>
        </authorList>
    </citation>
    <scope>NUCLEOTIDE SEQUENCE [LARGE SCALE GENOMIC DNA]</scope>
    <source>
        <strain evidence="5 6">AF5678</strain>
    </source>
</reference>
<dbReference type="NCBIfam" id="TIGR04134">
    <property type="entry name" value="lipo_with_rSAM"/>
    <property type="match status" value="1"/>
</dbReference>
<dbReference type="AlphaFoldDB" id="A0A4Y8WMV9"/>
<comment type="caution">
    <text evidence="5">The sequence shown here is derived from an EMBL/GenBank/DDBJ whole genome shotgun (WGS) entry which is preliminary data.</text>
</comment>